<dbReference type="CDD" id="cd00761">
    <property type="entry name" value="Glyco_tranf_GTA_type"/>
    <property type="match status" value="1"/>
</dbReference>
<protein>
    <recommendedName>
        <fullName evidence="2">Glycosyltransferase 2-like domain-containing protein</fullName>
    </recommendedName>
</protein>
<dbReference type="InterPro" id="IPR029044">
    <property type="entry name" value="Nucleotide-diphossugar_trans"/>
</dbReference>
<dbReference type="AlphaFoldDB" id="A0A0F9GN17"/>
<proteinExistence type="predicted"/>
<name>A0A0F9GN17_9ZZZZ</name>
<organism evidence="1">
    <name type="scientific">marine sediment metagenome</name>
    <dbReference type="NCBI Taxonomy" id="412755"/>
    <lineage>
        <taxon>unclassified sequences</taxon>
        <taxon>metagenomes</taxon>
        <taxon>ecological metagenomes</taxon>
    </lineage>
</organism>
<accession>A0A0F9GN17</accession>
<reference evidence="1" key="1">
    <citation type="journal article" date="2015" name="Nature">
        <title>Complex archaea that bridge the gap between prokaryotes and eukaryotes.</title>
        <authorList>
            <person name="Spang A."/>
            <person name="Saw J.H."/>
            <person name="Jorgensen S.L."/>
            <person name="Zaremba-Niedzwiedzka K."/>
            <person name="Martijn J."/>
            <person name="Lind A.E."/>
            <person name="van Eijk R."/>
            <person name="Schleper C."/>
            <person name="Guy L."/>
            <person name="Ettema T.J."/>
        </authorList>
    </citation>
    <scope>NUCLEOTIDE SEQUENCE</scope>
</reference>
<gene>
    <name evidence="1" type="ORF">LCGC14_1889620</name>
</gene>
<dbReference type="SUPFAM" id="SSF53448">
    <property type="entry name" value="Nucleotide-diphospho-sugar transferases"/>
    <property type="match status" value="1"/>
</dbReference>
<comment type="caution">
    <text evidence="1">The sequence shown here is derived from an EMBL/GenBank/DDBJ whole genome shotgun (WGS) entry which is preliminary data.</text>
</comment>
<evidence type="ECO:0008006" key="2">
    <source>
        <dbReference type="Google" id="ProtNLM"/>
    </source>
</evidence>
<evidence type="ECO:0000313" key="1">
    <source>
        <dbReference type="EMBL" id="KKL91946.1"/>
    </source>
</evidence>
<dbReference type="Gene3D" id="3.90.550.10">
    <property type="entry name" value="Spore Coat Polysaccharide Biosynthesis Protein SpsA, Chain A"/>
    <property type="match status" value="1"/>
</dbReference>
<dbReference type="EMBL" id="LAZR01019601">
    <property type="protein sequence ID" value="KKL91946.1"/>
    <property type="molecule type" value="Genomic_DNA"/>
</dbReference>
<sequence>MTQPVSETKVPAGKIFVTTYGTLQVETASSLVNMAIHATKIGLDNISWEWVSGLLVDKTRNECATELLKSKAEWLWFIDGDMLFEPNLLDHMFSAAFTELPWADIIGGYCNLRGWPYLPTIDCGSGVWEAHDANIGPVEVIRTGAACLLVKRHVFEKMAYPWFGVRPASQPIDNLAEVDNFFRMKYDGINPFASDPKWKKALAIAAENSKATRGAHASQRMHSVGEDSNFCDKAKAMGFRIVVQTNAVCQHVDKKIIGPSDHMEALQKARENERLLVGAA</sequence>